<dbReference type="RefSeq" id="WP_141783846.1">
    <property type="nucleotide sequence ID" value="NZ_BAAAIK010000003.1"/>
</dbReference>
<dbReference type="OrthoDB" id="227596at2"/>
<evidence type="ECO:0000256" key="1">
    <source>
        <dbReference type="ARBA" id="ARBA00000085"/>
    </source>
</evidence>
<dbReference type="EC" id="2.7.13.3" evidence="2"/>
<dbReference type="InterPro" id="IPR011712">
    <property type="entry name" value="Sig_transdc_His_kin_sub3_dim/P"/>
</dbReference>
<name>A0A542YNI1_9MICO</name>
<evidence type="ECO:0000256" key="2">
    <source>
        <dbReference type="ARBA" id="ARBA00012438"/>
    </source>
</evidence>
<dbReference type="GO" id="GO:0000155">
    <property type="term" value="F:phosphorelay sensor kinase activity"/>
    <property type="evidence" value="ECO:0007669"/>
    <property type="project" value="InterPro"/>
</dbReference>
<proteinExistence type="predicted"/>
<feature type="transmembrane region" description="Helical" evidence="9">
    <location>
        <begin position="15"/>
        <end position="35"/>
    </location>
</feature>
<dbReference type="EMBL" id="VFOP01000001">
    <property type="protein sequence ID" value="TQL49607.1"/>
    <property type="molecule type" value="Genomic_DNA"/>
</dbReference>
<dbReference type="Proteomes" id="UP000319516">
    <property type="component" value="Unassembled WGS sequence"/>
</dbReference>
<dbReference type="Gene3D" id="1.20.5.1930">
    <property type="match status" value="1"/>
</dbReference>
<keyword evidence="4" id="KW-0808">Transferase</keyword>
<evidence type="ECO:0000256" key="9">
    <source>
        <dbReference type="SAM" id="Phobius"/>
    </source>
</evidence>
<keyword evidence="9" id="KW-0472">Membrane</keyword>
<dbReference type="SUPFAM" id="SSF55874">
    <property type="entry name" value="ATPase domain of HSP90 chaperone/DNA topoisomerase II/histidine kinase"/>
    <property type="match status" value="1"/>
</dbReference>
<keyword evidence="6 11" id="KW-0418">Kinase</keyword>
<feature type="transmembrane region" description="Helical" evidence="9">
    <location>
        <begin position="44"/>
        <end position="64"/>
    </location>
</feature>
<evidence type="ECO:0000256" key="4">
    <source>
        <dbReference type="ARBA" id="ARBA00022679"/>
    </source>
</evidence>
<protein>
    <recommendedName>
        <fullName evidence="2">histidine kinase</fullName>
        <ecNumber evidence="2">2.7.13.3</ecNumber>
    </recommendedName>
</protein>
<evidence type="ECO:0000256" key="6">
    <source>
        <dbReference type="ARBA" id="ARBA00022777"/>
    </source>
</evidence>
<keyword evidence="9" id="KW-1133">Transmembrane helix</keyword>
<keyword evidence="9" id="KW-0812">Transmembrane</keyword>
<keyword evidence="12" id="KW-1185">Reference proteome</keyword>
<evidence type="ECO:0000256" key="5">
    <source>
        <dbReference type="ARBA" id="ARBA00022741"/>
    </source>
</evidence>
<keyword evidence="7" id="KW-0067">ATP-binding</keyword>
<evidence type="ECO:0000259" key="10">
    <source>
        <dbReference type="Pfam" id="PF07730"/>
    </source>
</evidence>
<accession>A0A542YNI1</accession>
<feature type="domain" description="Signal transduction histidine kinase subgroup 3 dimerisation and phosphoacceptor" evidence="10">
    <location>
        <begin position="187"/>
        <end position="252"/>
    </location>
</feature>
<feature type="transmembrane region" description="Helical" evidence="9">
    <location>
        <begin position="70"/>
        <end position="94"/>
    </location>
</feature>
<dbReference type="InterPro" id="IPR036890">
    <property type="entry name" value="HATPase_C_sf"/>
</dbReference>
<keyword evidence="3" id="KW-0597">Phosphoprotein</keyword>
<dbReference type="GO" id="GO:0016020">
    <property type="term" value="C:membrane"/>
    <property type="evidence" value="ECO:0007669"/>
    <property type="project" value="InterPro"/>
</dbReference>
<organism evidence="11 12">
    <name type="scientific">Ornithinicoccus hortensis</name>
    <dbReference type="NCBI Taxonomy" id="82346"/>
    <lineage>
        <taxon>Bacteria</taxon>
        <taxon>Bacillati</taxon>
        <taxon>Actinomycetota</taxon>
        <taxon>Actinomycetes</taxon>
        <taxon>Micrococcales</taxon>
        <taxon>Intrasporangiaceae</taxon>
        <taxon>Ornithinicoccus</taxon>
    </lineage>
</organism>
<feature type="transmembrane region" description="Helical" evidence="9">
    <location>
        <begin position="106"/>
        <end position="126"/>
    </location>
</feature>
<dbReference type="PANTHER" id="PTHR24421">
    <property type="entry name" value="NITRATE/NITRITE SENSOR PROTEIN NARX-RELATED"/>
    <property type="match status" value="1"/>
</dbReference>
<evidence type="ECO:0000313" key="12">
    <source>
        <dbReference type="Proteomes" id="UP000319516"/>
    </source>
</evidence>
<keyword evidence="8" id="KW-0902">Two-component regulatory system</keyword>
<feature type="transmembrane region" description="Helical" evidence="9">
    <location>
        <begin position="132"/>
        <end position="156"/>
    </location>
</feature>
<reference evidence="11 12" key="1">
    <citation type="submission" date="2019-06" db="EMBL/GenBank/DDBJ databases">
        <title>Sequencing the genomes of 1000 actinobacteria strains.</title>
        <authorList>
            <person name="Klenk H.-P."/>
        </authorList>
    </citation>
    <scope>NUCLEOTIDE SEQUENCE [LARGE SCALE GENOMIC DNA]</scope>
    <source>
        <strain evidence="11 12">DSM 12335</strain>
    </source>
</reference>
<evidence type="ECO:0000256" key="7">
    <source>
        <dbReference type="ARBA" id="ARBA00022840"/>
    </source>
</evidence>
<evidence type="ECO:0000256" key="8">
    <source>
        <dbReference type="ARBA" id="ARBA00023012"/>
    </source>
</evidence>
<dbReference type="GO" id="GO:0046983">
    <property type="term" value="F:protein dimerization activity"/>
    <property type="evidence" value="ECO:0007669"/>
    <property type="project" value="InterPro"/>
</dbReference>
<dbReference type="Pfam" id="PF07730">
    <property type="entry name" value="HisKA_3"/>
    <property type="match status" value="1"/>
</dbReference>
<dbReference type="PANTHER" id="PTHR24421:SF10">
    <property type="entry name" value="NITRATE_NITRITE SENSOR PROTEIN NARQ"/>
    <property type="match status" value="1"/>
</dbReference>
<dbReference type="Gene3D" id="3.30.565.10">
    <property type="entry name" value="Histidine kinase-like ATPase, C-terminal domain"/>
    <property type="match status" value="1"/>
</dbReference>
<evidence type="ECO:0000313" key="11">
    <source>
        <dbReference type="EMBL" id="TQL49607.1"/>
    </source>
</evidence>
<dbReference type="GO" id="GO:0005524">
    <property type="term" value="F:ATP binding"/>
    <property type="evidence" value="ECO:0007669"/>
    <property type="project" value="UniProtKB-KW"/>
</dbReference>
<evidence type="ECO:0000256" key="3">
    <source>
        <dbReference type="ARBA" id="ARBA00022553"/>
    </source>
</evidence>
<comment type="caution">
    <text evidence="11">The sequence shown here is derived from an EMBL/GenBank/DDBJ whole genome shotgun (WGS) entry which is preliminary data.</text>
</comment>
<dbReference type="AlphaFoldDB" id="A0A542YNI1"/>
<comment type="catalytic activity">
    <reaction evidence="1">
        <text>ATP + protein L-histidine = ADP + protein N-phospho-L-histidine.</text>
        <dbReference type="EC" id="2.7.13.3"/>
    </reaction>
</comment>
<gene>
    <name evidence="11" type="ORF">FB467_0682</name>
</gene>
<sequence length="396" mass="42731">MRLGLPATTVWGETWRVLLAIAAGALAWIGSWLTVDMEQRGGPLGWLAVGDPVIGALTLVLMLFRRRWPLAIALLLTALSAVSVSAAGASAIAVISMATRRRWREVLTITPVFIAAAPVWDLIFPPEEPGRWFLVTTLVIQVLSLVVCVSLGYYIGVRRDNITALRERAESAEREQGRRVEQARATERARIAREMHDVLAHRISLIAMHSGILAYRDDLPAAQVREIAATLRDNADQAVSELREVLGVLRGAQEPDQPLGPQPDLTHLGDLIEDLREGGTPIQLNVRVQVTEVPETISRHAYRIVQEGLTNARKHAPGMPVSVALAGGPVDGLEVTVVNQPAAYGVSAPEEAAQSSGSGLGLLGLAERAVLSGGRLSYGNDRAGRFTVRAWLPWGA</sequence>
<keyword evidence="5" id="KW-0547">Nucleotide-binding</keyword>
<dbReference type="InterPro" id="IPR050482">
    <property type="entry name" value="Sensor_HK_TwoCompSys"/>
</dbReference>